<proteinExistence type="predicted"/>
<keyword evidence="3" id="KW-1185">Reference proteome</keyword>
<keyword evidence="1" id="KW-0812">Transmembrane</keyword>
<dbReference type="AlphaFoldDB" id="A0A4Y2GDU2"/>
<feature type="transmembrane region" description="Helical" evidence="1">
    <location>
        <begin position="14"/>
        <end position="35"/>
    </location>
</feature>
<evidence type="ECO:0000313" key="3">
    <source>
        <dbReference type="Proteomes" id="UP000499080"/>
    </source>
</evidence>
<sequence length="123" mass="13923">MAVITRSVEFFQTIHIFSVWCLFIASSVAYMGLALSGSLVHEAASDLWVKAYEVVSAKPEISKFQQRFLSMAEKKLYVTVWKIVPLTRSFILATVGTVYAYCVLFDNIQTAQGFPNLRDDYHS</sequence>
<protein>
    <submittedName>
        <fullName evidence="2">Uncharacterized protein</fullName>
    </submittedName>
</protein>
<name>A0A4Y2GDU2_ARAVE</name>
<dbReference type="EMBL" id="BGPR01001359">
    <property type="protein sequence ID" value="GBM52002.1"/>
    <property type="molecule type" value="Genomic_DNA"/>
</dbReference>
<dbReference type="Proteomes" id="UP000499080">
    <property type="component" value="Unassembled WGS sequence"/>
</dbReference>
<comment type="caution">
    <text evidence="2">The sequence shown here is derived from an EMBL/GenBank/DDBJ whole genome shotgun (WGS) entry which is preliminary data.</text>
</comment>
<organism evidence="2 3">
    <name type="scientific">Araneus ventricosus</name>
    <name type="common">Orbweaver spider</name>
    <name type="synonym">Epeira ventricosa</name>
    <dbReference type="NCBI Taxonomy" id="182803"/>
    <lineage>
        <taxon>Eukaryota</taxon>
        <taxon>Metazoa</taxon>
        <taxon>Ecdysozoa</taxon>
        <taxon>Arthropoda</taxon>
        <taxon>Chelicerata</taxon>
        <taxon>Arachnida</taxon>
        <taxon>Araneae</taxon>
        <taxon>Araneomorphae</taxon>
        <taxon>Entelegynae</taxon>
        <taxon>Araneoidea</taxon>
        <taxon>Araneidae</taxon>
        <taxon>Araneus</taxon>
    </lineage>
</organism>
<keyword evidence="1" id="KW-0472">Membrane</keyword>
<evidence type="ECO:0000256" key="1">
    <source>
        <dbReference type="SAM" id="Phobius"/>
    </source>
</evidence>
<keyword evidence="1" id="KW-1133">Transmembrane helix</keyword>
<reference evidence="2 3" key="1">
    <citation type="journal article" date="2019" name="Sci. Rep.">
        <title>Orb-weaving spider Araneus ventricosus genome elucidates the spidroin gene catalogue.</title>
        <authorList>
            <person name="Kono N."/>
            <person name="Nakamura H."/>
            <person name="Ohtoshi R."/>
            <person name="Moran D.A.P."/>
            <person name="Shinohara A."/>
            <person name="Yoshida Y."/>
            <person name="Fujiwara M."/>
            <person name="Mori M."/>
            <person name="Tomita M."/>
            <person name="Arakawa K."/>
        </authorList>
    </citation>
    <scope>NUCLEOTIDE SEQUENCE [LARGE SCALE GENOMIC DNA]</scope>
</reference>
<evidence type="ECO:0000313" key="2">
    <source>
        <dbReference type="EMBL" id="GBM52002.1"/>
    </source>
</evidence>
<gene>
    <name evidence="2" type="ORF">AVEN_262239_1</name>
</gene>
<accession>A0A4Y2GDU2</accession>